<gene>
    <name evidence="2" type="ORF">EA58_11595</name>
</gene>
<dbReference type="RefSeq" id="WP_036752433.1">
    <property type="nucleotide sequence ID" value="NZ_JAGSGC010000006.1"/>
</dbReference>
<organism evidence="2 3">
    <name type="scientific">Photobacterium galatheae</name>
    <dbReference type="NCBI Taxonomy" id="1654360"/>
    <lineage>
        <taxon>Bacteria</taxon>
        <taxon>Pseudomonadati</taxon>
        <taxon>Pseudomonadota</taxon>
        <taxon>Gammaproteobacteria</taxon>
        <taxon>Vibrionales</taxon>
        <taxon>Vibrionaceae</taxon>
        <taxon>Photobacterium</taxon>
    </lineage>
</organism>
<sequence>MYLRKASENELDWIYRMGFDAWGNGLSMDAYLEGCRKSTKYQSGTWYVLTVDGQPVASLIVYSGQFALQDGCFGIGSVATAPEMRSQGYGSQIVRLVAQTLFEQHGAKAVYLHSDIGHAFYQKLGFSQIQGTNCFCKSAHFFHLQSSVPSYF</sequence>
<reference evidence="2 3" key="1">
    <citation type="submission" date="2014-04" db="EMBL/GenBank/DDBJ databases">
        <title>Draft genome sequence of Photobacterium halotolerans S2753: a solonamide, ngercheumicin and holomycin producer.</title>
        <authorList>
            <person name="Machado H.R."/>
            <person name="Gram L."/>
        </authorList>
    </citation>
    <scope>NUCLEOTIDE SEQUENCE [LARGE SCALE GENOMIC DNA]</scope>
    <source>
        <strain evidence="2 3">S2753</strain>
    </source>
</reference>
<dbReference type="GO" id="GO:0016747">
    <property type="term" value="F:acyltransferase activity, transferring groups other than amino-acyl groups"/>
    <property type="evidence" value="ECO:0007669"/>
    <property type="project" value="InterPro"/>
</dbReference>
<dbReference type="PROSITE" id="PS51186">
    <property type="entry name" value="GNAT"/>
    <property type="match status" value="1"/>
</dbReference>
<dbReference type="Proteomes" id="UP000027192">
    <property type="component" value="Unassembled WGS sequence"/>
</dbReference>
<dbReference type="PANTHER" id="PTHR34815">
    <property type="entry name" value="LYSINE ACETYLTRANSFERASE"/>
    <property type="match status" value="1"/>
</dbReference>
<evidence type="ECO:0000313" key="3">
    <source>
        <dbReference type="Proteomes" id="UP000027192"/>
    </source>
</evidence>
<keyword evidence="2" id="KW-0808">Transferase</keyword>
<dbReference type="Pfam" id="PF00583">
    <property type="entry name" value="Acetyltransf_1"/>
    <property type="match status" value="1"/>
</dbReference>
<proteinExistence type="predicted"/>
<feature type="domain" description="N-acetyltransferase" evidence="1">
    <location>
        <begin position="1"/>
        <end position="149"/>
    </location>
</feature>
<dbReference type="InterPro" id="IPR000182">
    <property type="entry name" value="GNAT_dom"/>
</dbReference>
<accession>A0A066RMK2</accession>
<dbReference type="Gene3D" id="3.40.630.30">
    <property type="match status" value="1"/>
</dbReference>
<dbReference type="InterPro" id="IPR016181">
    <property type="entry name" value="Acyl_CoA_acyltransferase"/>
</dbReference>
<protein>
    <submittedName>
        <fullName evidence="2">Acetyltransferase</fullName>
    </submittedName>
</protein>
<dbReference type="OrthoDB" id="1796458at2"/>
<dbReference type="PANTHER" id="PTHR34815:SF2">
    <property type="entry name" value="N-ACETYLTRANSFERASE DOMAIN-CONTAINING PROTEIN"/>
    <property type="match status" value="1"/>
</dbReference>
<dbReference type="STRING" id="1654360.EA58_11595"/>
<dbReference type="SUPFAM" id="SSF55729">
    <property type="entry name" value="Acyl-CoA N-acyltransferases (Nat)"/>
    <property type="match status" value="1"/>
</dbReference>
<dbReference type="AlphaFoldDB" id="A0A066RMK2"/>
<keyword evidence="3" id="KW-1185">Reference proteome</keyword>
<evidence type="ECO:0000313" key="2">
    <source>
        <dbReference type="EMBL" id="KDM91655.1"/>
    </source>
</evidence>
<dbReference type="CDD" id="cd04301">
    <property type="entry name" value="NAT_SF"/>
    <property type="match status" value="1"/>
</dbReference>
<evidence type="ECO:0000259" key="1">
    <source>
        <dbReference type="PROSITE" id="PS51186"/>
    </source>
</evidence>
<comment type="caution">
    <text evidence="2">The sequence shown here is derived from an EMBL/GenBank/DDBJ whole genome shotgun (WGS) entry which is preliminary data.</text>
</comment>
<name>A0A066RMK2_9GAMM</name>
<dbReference type="InterPro" id="IPR053013">
    <property type="entry name" value="LAT"/>
</dbReference>
<dbReference type="EMBL" id="JMIB01000021">
    <property type="protein sequence ID" value="KDM91655.1"/>
    <property type="molecule type" value="Genomic_DNA"/>
</dbReference>